<evidence type="ECO:0000313" key="3">
    <source>
        <dbReference type="EMBL" id="MFC3978337.1"/>
    </source>
</evidence>
<dbReference type="GO" id="GO:0016779">
    <property type="term" value="F:nucleotidyltransferase activity"/>
    <property type="evidence" value="ECO:0007669"/>
    <property type="project" value="UniProtKB-KW"/>
</dbReference>
<comment type="caution">
    <text evidence="3">The sequence shown here is derived from an EMBL/GenBank/DDBJ whole genome shotgun (WGS) entry which is preliminary data.</text>
</comment>
<keyword evidence="3" id="KW-0548">Nucleotidyltransferase</keyword>
<proteinExistence type="predicted"/>
<dbReference type="RefSeq" id="WP_241295095.1">
    <property type="nucleotide sequence ID" value="NZ_JAKZGR010000008.1"/>
</dbReference>
<reference evidence="4" key="1">
    <citation type="journal article" date="2019" name="Int. J. Syst. Evol. Microbiol.">
        <title>The Global Catalogue of Microorganisms (GCM) 10K type strain sequencing project: providing services to taxonomists for standard genome sequencing and annotation.</title>
        <authorList>
            <consortium name="The Broad Institute Genomics Platform"/>
            <consortium name="The Broad Institute Genome Sequencing Center for Infectious Disease"/>
            <person name="Wu L."/>
            <person name="Ma J."/>
        </authorList>
    </citation>
    <scope>NUCLEOTIDE SEQUENCE [LARGE SCALE GENOMIC DNA]</scope>
    <source>
        <strain evidence="4">CECT 8551</strain>
    </source>
</reference>
<dbReference type="EMBL" id="JBHSAV010000094">
    <property type="protein sequence ID" value="MFC3978337.1"/>
    <property type="molecule type" value="Genomic_DNA"/>
</dbReference>
<gene>
    <name evidence="3" type="ORF">ACFOUP_18285</name>
</gene>
<accession>A0ABV8ETK4</accession>
<dbReference type="SUPFAM" id="SSF159283">
    <property type="entry name" value="Guanosine diphospho-D-mannose pyrophosphorylase/mannose-6-phosphate isomerase linker domain"/>
    <property type="match status" value="1"/>
</dbReference>
<feature type="domain" description="Nucleotidyl transferase" evidence="1">
    <location>
        <begin position="10"/>
        <end position="286"/>
    </location>
</feature>
<dbReference type="CDD" id="cd02509">
    <property type="entry name" value="GDP-M1P_Guanylyltransferase"/>
    <property type="match status" value="1"/>
</dbReference>
<feature type="domain" description="MannoseP isomerase/GMP-like beta-helix" evidence="2">
    <location>
        <begin position="296"/>
        <end position="349"/>
    </location>
</feature>
<evidence type="ECO:0000313" key="4">
    <source>
        <dbReference type="Proteomes" id="UP001595766"/>
    </source>
</evidence>
<dbReference type="Gene3D" id="3.90.550.10">
    <property type="entry name" value="Spore Coat Polysaccharide Biosynthesis Protein SpsA, Chain A"/>
    <property type="match status" value="1"/>
</dbReference>
<dbReference type="Proteomes" id="UP001595766">
    <property type="component" value="Unassembled WGS sequence"/>
</dbReference>
<organism evidence="3 4">
    <name type="scientific">Belliella kenyensis</name>
    <dbReference type="NCBI Taxonomy" id="1472724"/>
    <lineage>
        <taxon>Bacteria</taxon>
        <taxon>Pseudomonadati</taxon>
        <taxon>Bacteroidota</taxon>
        <taxon>Cytophagia</taxon>
        <taxon>Cytophagales</taxon>
        <taxon>Cyclobacteriaceae</taxon>
        <taxon>Belliella</taxon>
    </lineage>
</organism>
<dbReference type="Pfam" id="PF22640">
    <property type="entry name" value="ManC_GMP_beta-helix"/>
    <property type="match status" value="1"/>
</dbReference>
<protein>
    <submittedName>
        <fullName evidence="3">Mannose-1-phosphate guanylyltransferase</fullName>
    </submittedName>
</protein>
<dbReference type="InterPro" id="IPR029044">
    <property type="entry name" value="Nucleotide-diphossugar_trans"/>
</dbReference>
<dbReference type="InterPro" id="IPR005835">
    <property type="entry name" value="NTP_transferase_dom"/>
</dbReference>
<dbReference type="PANTHER" id="PTHR46390">
    <property type="entry name" value="MANNOSE-1-PHOSPHATE GUANYLYLTRANSFERASE"/>
    <property type="match status" value="1"/>
</dbReference>
<dbReference type="PANTHER" id="PTHR46390:SF1">
    <property type="entry name" value="MANNOSE-1-PHOSPHATE GUANYLYLTRANSFERASE"/>
    <property type="match status" value="1"/>
</dbReference>
<evidence type="ECO:0000259" key="2">
    <source>
        <dbReference type="Pfam" id="PF22640"/>
    </source>
</evidence>
<dbReference type="Pfam" id="PF00483">
    <property type="entry name" value="NTP_transferase"/>
    <property type="match status" value="1"/>
</dbReference>
<dbReference type="InterPro" id="IPR051161">
    <property type="entry name" value="Mannose-6P_isomerase_type2"/>
</dbReference>
<keyword evidence="3" id="KW-0808">Transferase</keyword>
<dbReference type="InterPro" id="IPR054566">
    <property type="entry name" value="ManC/GMP-like_b-helix"/>
</dbReference>
<keyword evidence="4" id="KW-1185">Reference proteome</keyword>
<evidence type="ECO:0000259" key="1">
    <source>
        <dbReference type="Pfam" id="PF00483"/>
    </source>
</evidence>
<name>A0ABV8ETK4_9BACT</name>
<sequence>MKNKNHYVAIMAGGVGSRFWPMSKSSFPKQFLDILNTGSTLIQATFERFVSFIPEENIFVVTSQEYVSIVQDQLPLLPAQNIIAEPERKNTAACIAYISFKLNKINPDANLIVAPSDHLIGDLDLFTESCLKALEFTSQHQALVTLGIKPTHANTGYGYIQYENSQGEVHPVIRFTEKPHRELASKFLSEGNYLWNSGIFIWKVSDILDSFETYASQIFQIFLDIISFLNTPHESQAIAYAYENISPISIDYAVMEKAKNVFIIPVDFSWNDLGTWNSAWENFQKDGAQNASNNQNTILVDSKGCMVHSNEKKVVVIGGLEDMIVVNTPEALLICKKENEQQIKEYVARVKEITGELYI</sequence>
<dbReference type="InterPro" id="IPR049577">
    <property type="entry name" value="GMPP_N"/>
</dbReference>
<dbReference type="SUPFAM" id="SSF53448">
    <property type="entry name" value="Nucleotide-diphospho-sugar transferases"/>
    <property type="match status" value="1"/>
</dbReference>